<feature type="domain" description="SsuA/THI5-like" evidence="4">
    <location>
        <begin position="61"/>
        <end position="253"/>
    </location>
</feature>
<evidence type="ECO:0000313" key="5">
    <source>
        <dbReference type="EMBL" id="MUL36213.1"/>
    </source>
</evidence>
<protein>
    <submittedName>
        <fullName evidence="5">Nitrate ABC transporter substrate-binding protein</fullName>
    </submittedName>
</protein>
<dbReference type="RefSeq" id="WP_235611913.1">
    <property type="nucleotide sequence ID" value="NZ_CAWNSU010000033.1"/>
</dbReference>
<dbReference type="EMBL" id="NAPY01000009">
    <property type="protein sequence ID" value="MUL36213.1"/>
    <property type="molecule type" value="Genomic_DNA"/>
</dbReference>
<evidence type="ECO:0000313" key="6">
    <source>
        <dbReference type="Proteomes" id="UP000441797"/>
    </source>
</evidence>
<proteinExistence type="inferred from homology"/>
<comment type="subcellular location">
    <subcellularLocation>
        <location evidence="1">Periplasm</location>
    </subcellularLocation>
</comment>
<dbReference type="GO" id="GO:0042597">
    <property type="term" value="C:periplasmic space"/>
    <property type="evidence" value="ECO:0007669"/>
    <property type="project" value="UniProtKB-SubCell"/>
</dbReference>
<sequence>MLGVISNLPFIRYNRRRFLGMGIAAAIAPILLNSCSNNQKTRNSGSRTIKFSHGSGLCNLPLFYASEKQLFEQYGFSGTTALTPFNADIAAQLATGQVEMAVIPFTNAIAAYTQGASFQVVAGSGIEGLIVVAKPEFKSFQDLKGRKIGTFQADTLDIIVYDYLQHEGMSYSDVEMVYFGDSTEVLNAYLAGQVDAISSIEPYATKAKTSTNGNVLGDGTDIYGAGYPDCVVAARNELIQNEPEVVKNVIRTFFEAQYLIENNFEEAAQTTIDKYYKTDIASLLQAAQAQPPGVDIRNKRDFMYSRAESMAALNYINQKPDNNFVNFSLLEQVIQESPELWQRVRVKTEAV</sequence>
<accession>A0A6N8FSZ2</accession>
<evidence type="ECO:0000256" key="1">
    <source>
        <dbReference type="ARBA" id="ARBA00004418"/>
    </source>
</evidence>
<keyword evidence="3" id="KW-0732">Signal</keyword>
<gene>
    <name evidence="5" type="ORF">BWI75_07595</name>
</gene>
<evidence type="ECO:0000256" key="2">
    <source>
        <dbReference type="ARBA" id="ARBA00010742"/>
    </source>
</evidence>
<dbReference type="SUPFAM" id="SSF53850">
    <property type="entry name" value="Periplasmic binding protein-like II"/>
    <property type="match status" value="1"/>
</dbReference>
<comment type="similarity">
    <text evidence="2">Belongs to the bacterial solute-binding protein SsuA/TauA family.</text>
</comment>
<dbReference type="AlphaFoldDB" id="A0A6N8FSZ2"/>
<dbReference type="InterPro" id="IPR015168">
    <property type="entry name" value="SsuA/THI5"/>
</dbReference>
<dbReference type="Pfam" id="PF09084">
    <property type="entry name" value="NMT1"/>
    <property type="match status" value="1"/>
</dbReference>
<evidence type="ECO:0000259" key="4">
    <source>
        <dbReference type="Pfam" id="PF09084"/>
    </source>
</evidence>
<dbReference type="PANTHER" id="PTHR30024:SF47">
    <property type="entry name" value="TAURINE-BINDING PERIPLASMIC PROTEIN"/>
    <property type="match status" value="1"/>
</dbReference>
<dbReference type="Gene3D" id="3.40.190.10">
    <property type="entry name" value="Periplasmic binding protein-like II"/>
    <property type="match status" value="2"/>
</dbReference>
<reference evidence="5 6" key="1">
    <citation type="journal article" date="2019" name="Front. Microbiol.">
        <title>Genomic Features for Desiccation Tolerance and Sugar Biosynthesis in the Extremophile Gloeocapsopsis sp. UTEX B3054.</title>
        <authorList>
            <person name="Urrejola C."/>
            <person name="Alcorta J."/>
            <person name="Salas L."/>
            <person name="Vasquez M."/>
            <person name="Polz M.F."/>
            <person name="Vicuna R."/>
            <person name="Diez B."/>
        </authorList>
    </citation>
    <scope>NUCLEOTIDE SEQUENCE [LARGE SCALE GENOMIC DNA]</scope>
    <source>
        <strain evidence="5 6">1H9</strain>
    </source>
</reference>
<organism evidence="5 6">
    <name type="scientific">Gloeocapsopsis dulcis AAB1 = 1H9</name>
    <dbReference type="NCBI Taxonomy" id="1433147"/>
    <lineage>
        <taxon>Bacteria</taxon>
        <taxon>Bacillati</taxon>
        <taxon>Cyanobacteriota</taxon>
        <taxon>Cyanophyceae</taxon>
        <taxon>Oscillatoriophycideae</taxon>
        <taxon>Chroococcales</taxon>
        <taxon>Chroococcaceae</taxon>
        <taxon>Gloeocapsopsis</taxon>
        <taxon>Gloeocapsopsis dulcis</taxon>
    </lineage>
</organism>
<comment type="caution">
    <text evidence="5">The sequence shown here is derived from an EMBL/GenBank/DDBJ whole genome shotgun (WGS) entry which is preliminary data.</text>
</comment>
<keyword evidence="6" id="KW-1185">Reference proteome</keyword>
<dbReference type="PANTHER" id="PTHR30024">
    <property type="entry name" value="ALIPHATIC SULFONATES-BINDING PROTEIN-RELATED"/>
    <property type="match status" value="1"/>
</dbReference>
<dbReference type="Proteomes" id="UP000441797">
    <property type="component" value="Unassembled WGS sequence"/>
</dbReference>
<evidence type="ECO:0000256" key="3">
    <source>
        <dbReference type="ARBA" id="ARBA00022729"/>
    </source>
</evidence>
<name>A0A6N8FSZ2_9CHRO</name>